<dbReference type="FunFam" id="1.10.150.170:FF:000001">
    <property type="entry name" value="Ribosomal RNA small subunit methyltransferase H"/>
    <property type="match status" value="1"/>
</dbReference>
<comment type="similarity">
    <text evidence="1 7">Belongs to the methyltransferase superfamily. RsmH family.</text>
</comment>
<comment type="catalytic activity">
    <reaction evidence="7">
        <text>cytidine(1402) in 16S rRNA + S-adenosyl-L-methionine = N(4)-methylcytidine(1402) in 16S rRNA + S-adenosyl-L-homocysteine + H(+)</text>
        <dbReference type="Rhea" id="RHEA:42928"/>
        <dbReference type="Rhea" id="RHEA-COMP:10286"/>
        <dbReference type="Rhea" id="RHEA-COMP:10287"/>
        <dbReference type="ChEBI" id="CHEBI:15378"/>
        <dbReference type="ChEBI" id="CHEBI:57856"/>
        <dbReference type="ChEBI" id="CHEBI:59789"/>
        <dbReference type="ChEBI" id="CHEBI:74506"/>
        <dbReference type="ChEBI" id="CHEBI:82748"/>
        <dbReference type="EC" id="2.1.1.199"/>
    </reaction>
</comment>
<accession>A0A0S4KPQ9</accession>
<keyword evidence="9" id="KW-1185">Reference proteome</keyword>
<dbReference type="Gene3D" id="1.10.150.170">
    <property type="entry name" value="Putative methyltransferase TM0872, insert domain"/>
    <property type="match status" value="1"/>
</dbReference>
<comment type="subcellular location">
    <subcellularLocation>
        <location evidence="7">Cytoplasm</location>
    </subcellularLocation>
</comment>
<dbReference type="InterPro" id="IPR023397">
    <property type="entry name" value="SAM-dep_MeTrfase_MraW_recog"/>
</dbReference>
<dbReference type="HAMAP" id="MF_01007">
    <property type="entry name" value="16SrRNA_methyltr_H"/>
    <property type="match status" value="1"/>
</dbReference>
<dbReference type="SUPFAM" id="SSF53335">
    <property type="entry name" value="S-adenosyl-L-methionine-dependent methyltransferases"/>
    <property type="match status" value="1"/>
</dbReference>
<dbReference type="PANTHER" id="PTHR11265">
    <property type="entry name" value="S-ADENOSYL-METHYLTRANSFERASE MRAW"/>
    <property type="match status" value="1"/>
</dbReference>
<dbReference type="EC" id="2.1.1.199" evidence="7"/>
<dbReference type="GO" id="GO:0071424">
    <property type="term" value="F:rRNA (cytosine-N4-)-methyltransferase activity"/>
    <property type="evidence" value="ECO:0007669"/>
    <property type="project" value="UniProtKB-UniRule"/>
</dbReference>
<dbReference type="SUPFAM" id="SSF81799">
    <property type="entry name" value="Putative methyltransferase TM0872, insert domain"/>
    <property type="match status" value="1"/>
</dbReference>
<evidence type="ECO:0000313" key="9">
    <source>
        <dbReference type="Proteomes" id="UP000066284"/>
    </source>
</evidence>
<dbReference type="GO" id="GO:0005737">
    <property type="term" value="C:cytoplasm"/>
    <property type="evidence" value="ECO:0007669"/>
    <property type="project" value="UniProtKB-SubCell"/>
</dbReference>
<dbReference type="AlphaFoldDB" id="A0A0S4KPQ9"/>
<dbReference type="EMBL" id="LN885086">
    <property type="protein sequence ID" value="CUQ65280.1"/>
    <property type="molecule type" value="Genomic_DNA"/>
</dbReference>
<dbReference type="Pfam" id="PF01795">
    <property type="entry name" value="Methyltransf_5"/>
    <property type="match status" value="1"/>
</dbReference>
<comment type="caution">
    <text evidence="7">Lacks conserved residue(s) required for the propagation of feature annotation.</text>
</comment>
<keyword evidence="6 7" id="KW-0949">S-adenosyl-L-methionine</keyword>
<feature type="binding site" evidence="7">
    <location>
        <position position="62"/>
    </location>
    <ligand>
        <name>S-adenosyl-L-methionine</name>
        <dbReference type="ChEBI" id="CHEBI:59789"/>
    </ligand>
</feature>
<dbReference type="GO" id="GO:0070475">
    <property type="term" value="P:rRNA base methylation"/>
    <property type="evidence" value="ECO:0007669"/>
    <property type="project" value="UniProtKB-UniRule"/>
</dbReference>
<evidence type="ECO:0000256" key="7">
    <source>
        <dbReference type="HAMAP-Rule" id="MF_01007"/>
    </source>
</evidence>
<evidence type="ECO:0000256" key="1">
    <source>
        <dbReference type="ARBA" id="ARBA00010396"/>
    </source>
</evidence>
<evidence type="ECO:0000313" key="8">
    <source>
        <dbReference type="EMBL" id="CUQ65280.1"/>
    </source>
</evidence>
<keyword evidence="3 7" id="KW-0698">rRNA processing</keyword>
<gene>
    <name evidence="8" type="primary">mraW</name>
    <name evidence="7" type="synonym">rsmH</name>
    <name evidence="8" type="ORF">NITINOP_0304</name>
</gene>
<name>A0A0S4KPQ9_9BACT</name>
<protein>
    <recommendedName>
        <fullName evidence="7">Ribosomal RNA small subunit methyltransferase H</fullName>
        <ecNumber evidence="7">2.1.1.199</ecNumber>
    </recommendedName>
    <alternativeName>
        <fullName evidence="7">16S rRNA m(4)C1402 methyltransferase</fullName>
    </alternativeName>
    <alternativeName>
        <fullName evidence="7">rRNA (cytosine-N(4)-)-methyltransferase RsmH</fullName>
    </alternativeName>
</protein>
<reference evidence="9" key="1">
    <citation type="submission" date="2015-09" db="EMBL/GenBank/DDBJ databases">
        <authorList>
            <person name="Daims H."/>
        </authorList>
    </citation>
    <scope>NUCLEOTIDE SEQUENCE [LARGE SCALE GENOMIC DNA]</scope>
</reference>
<dbReference type="KEGG" id="nio:NITINOP_0304"/>
<comment type="function">
    <text evidence="7">Specifically methylates the N4 position of cytidine in position 1402 (C1402) of 16S rRNA.</text>
</comment>
<dbReference type="Proteomes" id="UP000066284">
    <property type="component" value="Chromosome 1"/>
</dbReference>
<evidence type="ECO:0000256" key="4">
    <source>
        <dbReference type="ARBA" id="ARBA00022603"/>
    </source>
</evidence>
<keyword evidence="5 7" id="KW-0808">Transferase</keyword>
<evidence type="ECO:0000256" key="2">
    <source>
        <dbReference type="ARBA" id="ARBA00022490"/>
    </source>
</evidence>
<dbReference type="InterPro" id="IPR002903">
    <property type="entry name" value="RsmH"/>
</dbReference>
<dbReference type="NCBIfam" id="TIGR00006">
    <property type="entry name" value="16S rRNA (cytosine(1402)-N(4))-methyltransferase RsmH"/>
    <property type="match status" value="1"/>
</dbReference>
<dbReference type="STRING" id="1715989.NITINOP_0304"/>
<evidence type="ECO:0000256" key="3">
    <source>
        <dbReference type="ARBA" id="ARBA00022552"/>
    </source>
</evidence>
<feature type="binding site" evidence="7">
    <location>
        <position position="7"/>
    </location>
    <ligand>
        <name>S-adenosyl-L-methionine</name>
        <dbReference type="ChEBI" id="CHEBI:59789"/>
    </ligand>
</feature>
<keyword evidence="2 7" id="KW-0963">Cytoplasm</keyword>
<evidence type="ECO:0000256" key="6">
    <source>
        <dbReference type="ARBA" id="ARBA00022691"/>
    </source>
</evidence>
<proteinExistence type="inferred from homology"/>
<dbReference type="Gene3D" id="3.40.50.150">
    <property type="entry name" value="Vaccinia Virus protein VP39"/>
    <property type="match status" value="1"/>
</dbReference>
<feature type="binding site" evidence="7">
    <location>
        <position position="55"/>
    </location>
    <ligand>
        <name>S-adenosyl-L-methionine</name>
        <dbReference type="ChEBI" id="CHEBI:59789"/>
    </ligand>
</feature>
<sequence>MKLIGLDRDGEAIASSKERLAEFGDRVTLKQTDYRDLKCCLMDMGVPQVGGVLFDLGVSSPQFDDPQRGFSFREDGPLDMRMDQTAGVTAATLVNRESEHALADIIYQYGDERYARRIARAIVRARERSPIKTTGELASIIAKAVPSAYRHGRIHCATRAFQALRIAVNRELESLEPALDDAADLLAPGGRLCVVSFHSLEDRIVKRVFRALAQGPGARLSVLTKKPIVPSDEECRENPRARSAKLRVAERVVERTTR</sequence>
<feature type="binding site" evidence="7">
    <location>
        <position position="34"/>
    </location>
    <ligand>
        <name>S-adenosyl-L-methionine</name>
        <dbReference type="ChEBI" id="CHEBI:59789"/>
    </ligand>
</feature>
<evidence type="ECO:0000256" key="5">
    <source>
        <dbReference type="ARBA" id="ARBA00022679"/>
    </source>
</evidence>
<organism evidence="8 9">
    <name type="scientific">Candidatus Nitrospira inopinata</name>
    <dbReference type="NCBI Taxonomy" id="1715989"/>
    <lineage>
        <taxon>Bacteria</taxon>
        <taxon>Pseudomonadati</taxon>
        <taxon>Nitrospirota</taxon>
        <taxon>Nitrospiria</taxon>
        <taxon>Nitrospirales</taxon>
        <taxon>Nitrospiraceae</taxon>
        <taxon>Nitrospira</taxon>
    </lineage>
</organism>
<dbReference type="InterPro" id="IPR029063">
    <property type="entry name" value="SAM-dependent_MTases_sf"/>
</dbReference>
<dbReference type="PANTHER" id="PTHR11265:SF0">
    <property type="entry name" value="12S RRNA N4-METHYLCYTIDINE METHYLTRANSFERASE"/>
    <property type="match status" value="1"/>
</dbReference>
<keyword evidence="4 7" id="KW-0489">Methyltransferase</keyword>